<dbReference type="AlphaFoldDB" id="A0A7Y7M5M2"/>
<comment type="caution">
    <text evidence="4">The sequence shown here is derived from an EMBL/GenBank/DDBJ whole genome shotgun (WGS) entry which is preliminary data.</text>
</comment>
<dbReference type="PROSITE" id="PS01124">
    <property type="entry name" value="HTH_ARAC_FAMILY_2"/>
    <property type="match status" value="1"/>
</dbReference>
<dbReference type="GO" id="GO:0003700">
    <property type="term" value="F:DNA-binding transcription factor activity"/>
    <property type="evidence" value="ECO:0007669"/>
    <property type="project" value="InterPro"/>
</dbReference>
<dbReference type="Gene3D" id="3.40.50.880">
    <property type="match status" value="1"/>
</dbReference>
<dbReference type="Proteomes" id="UP000534870">
    <property type="component" value="Unassembled WGS sequence"/>
</dbReference>
<evidence type="ECO:0000313" key="4">
    <source>
        <dbReference type="EMBL" id="NVN09638.1"/>
    </source>
</evidence>
<evidence type="ECO:0000313" key="5">
    <source>
        <dbReference type="Proteomes" id="UP000534870"/>
    </source>
</evidence>
<evidence type="ECO:0000256" key="2">
    <source>
        <dbReference type="ARBA" id="ARBA00023163"/>
    </source>
</evidence>
<reference evidence="4 5" key="1">
    <citation type="submission" date="2020-06" db="EMBL/GenBank/DDBJ databases">
        <title>Description of novel acetic acid bacteria.</title>
        <authorList>
            <person name="Sombolestani A."/>
        </authorList>
    </citation>
    <scope>NUCLEOTIDE SEQUENCE [LARGE SCALE GENOMIC DNA]</scope>
    <source>
        <strain evidence="4 5">LMG 31431</strain>
    </source>
</reference>
<dbReference type="CDD" id="cd03137">
    <property type="entry name" value="GATase1_AraC_1"/>
    <property type="match status" value="1"/>
</dbReference>
<evidence type="ECO:0000256" key="1">
    <source>
        <dbReference type="ARBA" id="ARBA00023015"/>
    </source>
</evidence>
<proteinExistence type="predicted"/>
<dbReference type="SUPFAM" id="SSF52317">
    <property type="entry name" value="Class I glutamine amidotransferase-like"/>
    <property type="match status" value="1"/>
</dbReference>
<dbReference type="Gene3D" id="1.10.10.60">
    <property type="entry name" value="Homeodomain-like"/>
    <property type="match status" value="1"/>
</dbReference>
<dbReference type="SMART" id="SM00342">
    <property type="entry name" value="HTH_ARAC"/>
    <property type="match status" value="1"/>
</dbReference>
<evidence type="ECO:0000259" key="3">
    <source>
        <dbReference type="PROSITE" id="PS01124"/>
    </source>
</evidence>
<name>A0A7Y7M5M2_9PROT</name>
<keyword evidence="2" id="KW-0804">Transcription</keyword>
<accession>A0A7Y7M5M2</accession>
<dbReference type="Pfam" id="PF12833">
    <property type="entry name" value="HTH_18"/>
    <property type="match status" value="1"/>
</dbReference>
<organism evidence="4 5">
    <name type="scientific">Nguyenibacter vanlangensis</name>
    <dbReference type="NCBI Taxonomy" id="1216886"/>
    <lineage>
        <taxon>Bacteria</taxon>
        <taxon>Pseudomonadati</taxon>
        <taxon>Pseudomonadota</taxon>
        <taxon>Alphaproteobacteria</taxon>
        <taxon>Acetobacterales</taxon>
        <taxon>Acetobacteraceae</taxon>
        <taxon>Nguyenibacter</taxon>
    </lineage>
</organism>
<dbReference type="InterPro" id="IPR052158">
    <property type="entry name" value="INH-QAR"/>
</dbReference>
<keyword evidence="1" id="KW-0805">Transcription regulation</keyword>
<dbReference type="InterPro" id="IPR009057">
    <property type="entry name" value="Homeodomain-like_sf"/>
</dbReference>
<gene>
    <name evidence="4" type="ORF">HUK84_00460</name>
</gene>
<dbReference type="PANTHER" id="PTHR43130">
    <property type="entry name" value="ARAC-FAMILY TRANSCRIPTIONAL REGULATOR"/>
    <property type="match status" value="1"/>
</dbReference>
<dbReference type="SUPFAM" id="SSF46689">
    <property type="entry name" value="Homeodomain-like"/>
    <property type="match status" value="2"/>
</dbReference>
<dbReference type="EMBL" id="JABXXP010000002">
    <property type="protein sequence ID" value="NVN09638.1"/>
    <property type="molecule type" value="Genomic_DNA"/>
</dbReference>
<dbReference type="InterPro" id="IPR002818">
    <property type="entry name" value="DJ-1/PfpI"/>
</dbReference>
<dbReference type="RefSeq" id="WP_176638437.1">
    <property type="nucleotide sequence ID" value="NZ_JABXXP010000002.1"/>
</dbReference>
<dbReference type="InterPro" id="IPR018060">
    <property type="entry name" value="HTH_AraC"/>
</dbReference>
<sequence length="315" mass="34585">MPHIAIVLSPGFEMMCFAAISAFEAANVAAGEKQYVVTILSERGGLVKNTLGAGLETEPFIEPGSFDTVIAGGLIKPVPSSPGLISYFQAAGERCRRVASICTGAFILAEAGLLDGRRTTTHWFFARELQSRFPQVLMEEDRIFIIDGHIWTSAGMTAGIDLALGMIEKDYGAELARSAAQLLVVYHRRAGGQSQHSMLLTMNAKSDRIQSALLFARQNLRLTLSVEDLAEVANLSPRQFSRAFRAETGQTPARAVENLRVEAARLMLEQSRHTLDEIAIENGFTDRERMRRAFLRTFGQPPQAIRRAARFGAEA</sequence>
<protein>
    <submittedName>
        <fullName evidence="4">GlxA family transcriptional regulator</fullName>
    </submittedName>
</protein>
<feature type="domain" description="HTH araC/xylS-type" evidence="3">
    <location>
        <begin position="210"/>
        <end position="308"/>
    </location>
</feature>
<dbReference type="Pfam" id="PF01965">
    <property type="entry name" value="DJ-1_PfpI"/>
    <property type="match status" value="1"/>
</dbReference>
<dbReference type="PANTHER" id="PTHR43130:SF3">
    <property type="entry name" value="HTH-TYPE TRANSCRIPTIONAL REGULATOR RV1931C"/>
    <property type="match status" value="1"/>
</dbReference>
<dbReference type="GO" id="GO:0043565">
    <property type="term" value="F:sequence-specific DNA binding"/>
    <property type="evidence" value="ECO:0007669"/>
    <property type="project" value="InterPro"/>
</dbReference>
<dbReference type="InterPro" id="IPR029062">
    <property type="entry name" value="Class_I_gatase-like"/>
</dbReference>